<dbReference type="GO" id="GO:0008898">
    <property type="term" value="F:S-adenosylmethionine-homocysteine S-methyltransferase activity"/>
    <property type="evidence" value="ECO:0007669"/>
    <property type="project" value="TreeGrafter"/>
</dbReference>
<dbReference type="Gene3D" id="3.20.20.330">
    <property type="entry name" value="Homocysteine-binding-like domain"/>
    <property type="match status" value="1"/>
</dbReference>
<name>A0A841IY95_9ACTN</name>
<dbReference type="Pfam" id="PF02574">
    <property type="entry name" value="S-methyl_trans"/>
    <property type="match status" value="1"/>
</dbReference>
<feature type="binding site" evidence="5">
    <location>
        <position position="222"/>
    </location>
    <ligand>
        <name>Zn(2+)</name>
        <dbReference type="ChEBI" id="CHEBI:29105"/>
    </ligand>
</feature>
<dbReference type="AlphaFoldDB" id="A0A841IY95"/>
<keyword evidence="8" id="KW-1185">Reference proteome</keyword>
<feature type="binding site" evidence="5">
    <location>
        <position position="286"/>
    </location>
    <ligand>
        <name>Zn(2+)</name>
        <dbReference type="ChEBI" id="CHEBI:29105"/>
    </ligand>
</feature>
<proteinExistence type="predicted"/>
<comment type="caution">
    <text evidence="7">The sequence shown here is derived from an EMBL/GenBank/DDBJ whole genome shotgun (WGS) entry which is preliminary data.</text>
</comment>
<evidence type="ECO:0000313" key="7">
    <source>
        <dbReference type="EMBL" id="MBB6121445.1"/>
    </source>
</evidence>
<dbReference type="InterPro" id="IPR017226">
    <property type="entry name" value="BHMT-like"/>
</dbReference>
<evidence type="ECO:0000259" key="6">
    <source>
        <dbReference type="PROSITE" id="PS50970"/>
    </source>
</evidence>
<keyword evidence="1 5" id="KW-0489">Methyltransferase</keyword>
<dbReference type="PANTHER" id="PTHR46015">
    <property type="entry name" value="ZGC:172121"/>
    <property type="match status" value="1"/>
</dbReference>
<dbReference type="PIRSF" id="PIRSF037505">
    <property type="entry name" value="Betaine_HMT"/>
    <property type="match status" value="1"/>
</dbReference>
<comment type="cofactor">
    <cofactor evidence="5">
        <name>Zn(2+)</name>
        <dbReference type="ChEBI" id="CHEBI:29105"/>
    </cofactor>
</comment>
<gene>
    <name evidence="7" type="ORF">FHS13_003414</name>
</gene>
<evidence type="ECO:0000256" key="3">
    <source>
        <dbReference type="ARBA" id="ARBA00022723"/>
    </source>
</evidence>
<dbReference type="NCBIfam" id="NF007020">
    <property type="entry name" value="PRK09485.1"/>
    <property type="match status" value="1"/>
</dbReference>
<reference evidence="7 8" key="1">
    <citation type="submission" date="2020-08" db="EMBL/GenBank/DDBJ databases">
        <title>Genomic Encyclopedia of Type Strains, Phase III (KMG-III): the genomes of soil and plant-associated and newly described type strains.</title>
        <authorList>
            <person name="Whitman W."/>
        </authorList>
    </citation>
    <scope>NUCLEOTIDE SEQUENCE [LARGE SCALE GENOMIC DNA]</scope>
    <source>
        <strain evidence="7 8">CECT 8712</strain>
    </source>
</reference>
<protein>
    <submittedName>
        <fullName evidence="7">Homocysteine S-methyltransferase</fullName>
        <ecNumber evidence="7">2.1.1.10</ecNumber>
    </submittedName>
</protein>
<feature type="domain" description="Hcy-binding" evidence="6">
    <location>
        <begin position="2"/>
        <end position="301"/>
    </location>
</feature>
<evidence type="ECO:0000256" key="2">
    <source>
        <dbReference type="ARBA" id="ARBA00022679"/>
    </source>
</evidence>
<keyword evidence="2 5" id="KW-0808">Transferase</keyword>
<dbReference type="GO" id="GO:0008270">
    <property type="term" value="F:zinc ion binding"/>
    <property type="evidence" value="ECO:0007669"/>
    <property type="project" value="InterPro"/>
</dbReference>
<dbReference type="PANTHER" id="PTHR46015:SF1">
    <property type="entry name" value="HOMOCYSTEINE S-METHYLTRANSFERASE-LIKE ISOFORM 1"/>
    <property type="match status" value="1"/>
</dbReference>
<dbReference type="EC" id="2.1.1.10" evidence="7"/>
<sequence>MDRWDRALAGGRPLVLDAGLATGLEAYGHDLSGGLWSARLLAEAPQEIRRVHRDHLRAGADVVIAAGYQASIPALVARGRTRAGATRLLALSVELAAAERDAFGSGLVAAGVGPYGAFLADGSEYTGDYGTDEEELYAWHRERWEVLADSGADLIACETVPSAAEARALARLLEETPGARAWISFSCRDGRRIADGTALRALAAELAPLHVSGRLVAVGVNCVPPRLVPELLGEIAAAGVPAVAYPNSGEVWDPVGRRWGGTSDPEGFGRAAVSWVRAGAVLVGGCCRTGPEHVRSVRAHLDREFRVH</sequence>
<evidence type="ECO:0000313" key="8">
    <source>
        <dbReference type="Proteomes" id="UP000536604"/>
    </source>
</evidence>
<evidence type="ECO:0000256" key="5">
    <source>
        <dbReference type="PROSITE-ProRule" id="PRU00333"/>
    </source>
</evidence>
<dbReference type="InterPro" id="IPR036589">
    <property type="entry name" value="HCY_dom_sf"/>
</dbReference>
<dbReference type="GO" id="GO:0032259">
    <property type="term" value="P:methylation"/>
    <property type="evidence" value="ECO:0007669"/>
    <property type="project" value="UniProtKB-KW"/>
</dbReference>
<keyword evidence="3 5" id="KW-0479">Metal-binding</keyword>
<dbReference type="RefSeq" id="WP_184292892.1">
    <property type="nucleotide sequence ID" value="NZ_JACHJO010000010.1"/>
</dbReference>
<dbReference type="InterPro" id="IPR003726">
    <property type="entry name" value="HCY_dom"/>
</dbReference>
<dbReference type="Proteomes" id="UP000536604">
    <property type="component" value="Unassembled WGS sequence"/>
</dbReference>
<dbReference type="EMBL" id="JACHJO010000010">
    <property type="protein sequence ID" value="MBB6121445.1"/>
    <property type="molecule type" value="Genomic_DNA"/>
</dbReference>
<dbReference type="InterPro" id="IPR051486">
    <property type="entry name" value="Hcy_S-methyltransferase"/>
</dbReference>
<evidence type="ECO:0000256" key="1">
    <source>
        <dbReference type="ARBA" id="ARBA00022603"/>
    </source>
</evidence>
<dbReference type="PROSITE" id="PS50970">
    <property type="entry name" value="HCY"/>
    <property type="match status" value="1"/>
</dbReference>
<feature type="binding site" evidence="5">
    <location>
        <position position="287"/>
    </location>
    <ligand>
        <name>Zn(2+)</name>
        <dbReference type="ChEBI" id="CHEBI:29105"/>
    </ligand>
</feature>
<dbReference type="SUPFAM" id="SSF82282">
    <property type="entry name" value="Homocysteine S-methyltransferase"/>
    <property type="match status" value="1"/>
</dbReference>
<organism evidence="7 8">
    <name type="scientific">Nocardiopsis algeriensis</name>
    <dbReference type="NCBI Taxonomy" id="1478215"/>
    <lineage>
        <taxon>Bacteria</taxon>
        <taxon>Bacillati</taxon>
        <taxon>Actinomycetota</taxon>
        <taxon>Actinomycetes</taxon>
        <taxon>Streptosporangiales</taxon>
        <taxon>Nocardiopsidaceae</taxon>
        <taxon>Nocardiopsis</taxon>
    </lineage>
</organism>
<keyword evidence="4 5" id="KW-0862">Zinc</keyword>
<accession>A0A841IY95</accession>
<evidence type="ECO:0000256" key="4">
    <source>
        <dbReference type="ARBA" id="ARBA00022833"/>
    </source>
</evidence>
<dbReference type="GO" id="GO:0009086">
    <property type="term" value="P:methionine biosynthetic process"/>
    <property type="evidence" value="ECO:0007669"/>
    <property type="project" value="InterPro"/>
</dbReference>
<dbReference type="GO" id="GO:0033528">
    <property type="term" value="P:S-methylmethionine cycle"/>
    <property type="evidence" value="ECO:0007669"/>
    <property type="project" value="TreeGrafter"/>
</dbReference>